<dbReference type="Gene3D" id="3.40.190.10">
    <property type="entry name" value="Periplasmic binding protein-like II"/>
    <property type="match status" value="2"/>
</dbReference>
<dbReference type="SUPFAM" id="SSF53850">
    <property type="entry name" value="Periplasmic binding protein-like II"/>
    <property type="match status" value="1"/>
</dbReference>
<dbReference type="EMBL" id="PPTF01000038">
    <property type="protein sequence ID" value="POA98778.1"/>
    <property type="molecule type" value="Genomic_DNA"/>
</dbReference>
<protein>
    <submittedName>
        <fullName evidence="1">Uncharacterized protein</fullName>
    </submittedName>
</protein>
<sequence length="233" mass="25794">MKRWWGLLLGLLALPGHAESLRMLLVPVPGIMEPGANGKTQGGGAIELMREISRRSGIPFAYEFYPQARAMLLVRQQADSCMPIAQMPDLRPMFKWSVAILPIQIVLMAKSGDDRQWPSLEGAKRLRIGALRGSMVADRLRQLGFQPEESADYLTGLRKLQLGRLDLWAMTDVGVASVSSRLDMPPPKVAIVVEKSDIAFACNHEVGDEALASINRAIVSIHEDGSIHKYRLR</sequence>
<comment type="caution">
    <text evidence="1">The sequence shown here is derived from an EMBL/GenBank/DDBJ whole genome shotgun (WGS) entry which is preliminary data.</text>
</comment>
<dbReference type="Proteomes" id="UP000236416">
    <property type="component" value="Unassembled WGS sequence"/>
</dbReference>
<keyword evidence="2" id="KW-1185">Reference proteome</keyword>
<accession>A0A2K4MNY3</accession>
<gene>
    <name evidence="1" type="ORF">C2134_10125</name>
</gene>
<dbReference type="AlphaFoldDB" id="A0A2K4MNY3"/>
<reference evidence="1 2" key="1">
    <citation type="submission" date="2018-01" db="EMBL/GenBank/DDBJ databases">
        <title>Genomic Sequence of Chromobacterium MWU13-2610 from wild cranberry bogs within the Cape Cod National Seashore.</title>
        <authorList>
            <person name="O'Hara-Hanley K."/>
            <person name="Soby S."/>
            <person name="Harrison A."/>
        </authorList>
    </citation>
    <scope>NUCLEOTIDE SEQUENCE [LARGE SCALE GENOMIC DNA]</scope>
    <source>
        <strain evidence="1 2">MWU13-2610</strain>
    </source>
</reference>
<dbReference type="PANTHER" id="PTHR38834">
    <property type="entry name" value="PERIPLASMIC SUBSTRATE BINDING PROTEIN FAMILY 3"/>
    <property type="match status" value="1"/>
</dbReference>
<organism evidence="1 2">
    <name type="scientific">Chromobacterium sinusclupearum</name>
    <dbReference type="NCBI Taxonomy" id="2077146"/>
    <lineage>
        <taxon>Bacteria</taxon>
        <taxon>Pseudomonadati</taxon>
        <taxon>Pseudomonadota</taxon>
        <taxon>Betaproteobacteria</taxon>
        <taxon>Neisseriales</taxon>
        <taxon>Chromobacteriaceae</taxon>
        <taxon>Chromobacterium</taxon>
    </lineage>
</organism>
<dbReference type="PANTHER" id="PTHR38834:SF3">
    <property type="entry name" value="SOLUTE-BINDING PROTEIN FAMILY 3_N-TERMINAL DOMAIN-CONTAINING PROTEIN"/>
    <property type="match status" value="1"/>
</dbReference>
<proteinExistence type="predicted"/>
<evidence type="ECO:0000313" key="1">
    <source>
        <dbReference type="EMBL" id="POA98778.1"/>
    </source>
</evidence>
<dbReference type="RefSeq" id="WP_103319753.1">
    <property type="nucleotide sequence ID" value="NZ_PPTF01000038.1"/>
</dbReference>
<name>A0A2K4MNY3_9NEIS</name>
<evidence type="ECO:0000313" key="2">
    <source>
        <dbReference type="Proteomes" id="UP000236416"/>
    </source>
</evidence>